<gene>
    <name evidence="2" type="ORF">D5R40_00270</name>
</gene>
<feature type="transmembrane region" description="Helical" evidence="1">
    <location>
        <begin position="15"/>
        <end position="36"/>
    </location>
</feature>
<sequence length="129" mass="14860">MNYLAQIANNSWMKIYLRILALIFTYSGLIHITNIIGLGPQPWLETPLTWQIGDIIYGILDIVAVIGLWQRKAWGISCFFIGILSQFLIYTVFLDYFAFTEQQRTTIYGLLGTEVILLLIFLVLLLLKK</sequence>
<dbReference type="RefSeq" id="WP_124143261.1">
    <property type="nucleotide sequence ID" value="NZ_CAWOKI010000331.1"/>
</dbReference>
<evidence type="ECO:0000313" key="3">
    <source>
        <dbReference type="Proteomes" id="UP000269154"/>
    </source>
</evidence>
<feature type="transmembrane region" description="Helical" evidence="1">
    <location>
        <begin position="48"/>
        <end position="69"/>
    </location>
</feature>
<dbReference type="InterPro" id="IPR046161">
    <property type="entry name" value="DUF6163"/>
</dbReference>
<evidence type="ECO:0008006" key="4">
    <source>
        <dbReference type="Google" id="ProtNLM"/>
    </source>
</evidence>
<protein>
    <recommendedName>
        <fullName evidence="4">DoxX family protein</fullName>
    </recommendedName>
</protein>
<evidence type="ECO:0000256" key="1">
    <source>
        <dbReference type="SAM" id="Phobius"/>
    </source>
</evidence>
<keyword evidence="1" id="KW-0472">Membrane</keyword>
<comment type="caution">
    <text evidence="2">The sequence shown here is derived from an EMBL/GenBank/DDBJ whole genome shotgun (WGS) entry which is preliminary data.</text>
</comment>
<feature type="transmembrane region" description="Helical" evidence="1">
    <location>
        <begin position="105"/>
        <end position="127"/>
    </location>
</feature>
<evidence type="ECO:0000313" key="2">
    <source>
        <dbReference type="EMBL" id="RQH57602.1"/>
    </source>
</evidence>
<keyword evidence="1" id="KW-1133">Transmembrane helix</keyword>
<keyword evidence="1" id="KW-0812">Transmembrane</keyword>
<dbReference type="OrthoDB" id="573831at2"/>
<proteinExistence type="predicted"/>
<accession>A0A3N6PKN2</accession>
<dbReference type="Proteomes" id="UP000269154">
    <property type="component" value="Unassembled WGS sequence"/>
</dbReference>
<keyword evidence="3" id="KW-1185">Reference proteome</keyword>
<feature type="transmembrane region" description="Helical" evidence="1">
    <location>
        <begin position="76"/>
        <end position="99"/>
    </location>
</feature>
<reference evidence="2 3" key="1">
    <citation type="journal article" date="2018" name="ACS Chem. Biol.">
        <title>Ketoreductase domain dysfunction expands chemodiversity: malyngamide biosynthesis in the cyanobacterium Okeania hirsuta.</title>
        <authorList>
            <person name="Moss N.A."/>
            <person name="Leao T."/>
            <person name="Rankin M."/>
            <person name="McCullough T.M."/>
            <person name="Qu P."/>
            <person name="Korobeynikov A."/>
            <person name="Smith J.L."/>
            <person name="Gerwick L."/>
            <person name="Gerwick W.H."/>
        </authorList>
    </citation>
    <scope>NUCLEOTIDE SEQUENCE [LARGE SCALE GENOMIC DNA]</scope>
    <source>
        <strain evidence="2 3">PAB10Feb10-1</strain>
    </source>
</reference>
<name>A0A3N6PKN2_9CYAN</name>
<organism evidence="2 3">
    <name type="scientific">Okeania hirsuta</name>
    <dbReference type="NCBI Taxonomy" id="1458930"/>
    <lineage>
        <taxon>Bacteria</taxon>
        <taxon>Bacillati</taxon>
        <taxon>Cyanobacteriota</taxon>
        <taxon>Cyanophyceae</taxon>
        <taxon>Oscillatoriophycideae</taxon>
        <taxon>Oscillatoriales</taxon>
        <taxon>Microcoleaceae</taxon>
        <taxon>Okeania</taxon>
    </lineage>
</organism>
<dbReference type="EMBL" id="RCBY01000001">
    <property type="protein sequence ID" value="RQH57602.1"/>
    <property type="molecule type" value="Genomic_DNA"/>
</dbReference>
<dbReference type="Pfam" id="PF19660">
    <property type="entry name" value="DUF6163"/>
    <property type="match status" value="1"/>
</dbReference>
<dbReference type="AlphaFoldDB" id="A0A3N6PKN2"/>